<dbReference type="InterPro" id="IPR010093">
    <property type="entry name" value="SinI_DNA-bd"/>
</dbReference>
<gene>
    <name evidence="2" type="ORF">ACFSUQ_05760</name>
</gene>
<sequence length="67" mass="7759">MDIFRNGERLLTIQDLAQRMQVSTSTLYRWRSEGTPLPPSIRIGKSIRWRESDVAQWIADKNVEVAA</sequence>
<comment type="caution">
    <text evidence="2">The sequence shown here is derived from an EMBL/GenBank/DDBJ whole genome shotgun (WGS) entry which is preliminary data.</text>
</comment>
<organism evidence="2 3">
    <name type="scientific">Gulosibacter bifidus</name>
    <dbReference type="NCBI Taxonomy" id="272239"/>
    <lineage>
        <taxon>Bacteria</taxon>
        <taxon>Bacillati</taxon>
        <taxon>Actinomycetota</taxon>
        <taxon>Actinomycetes</taxon>
        <taxon>Micrococcales</taxon>
        <taxon>Microbacteriaceae</taxon>
        <taxon>Gulosibacter</taxon>
    </lineage>
</organism>
<evidence type="ECO:0000313" key="3">
    <source>
        <dbReference type="Proteomes" id="UP001597453"/>
    </source>
</evidence>
<evidence type="ECO:0000313" key="2">
    <source>
        <dbReference type="EMBL" id="MFD2674805.1"/>
    </source>
</evidence>
<proteinExistence type="predicted"/>
<dbReference type="RefSeq" id="WP_066056122.1">
    <property type="nucleotide sequence ID" value="NZ_JBHUNF010000003.1"/>
</dbReference>
<dbReference type="Pfam" id="PF12728">
    <property type="entry name" value="HTH_17"/>
    <property type="match status" value="1"/>
</dbReference>
<accession>A0ABW5RJG0</accession>
<keyword evidence="3" id="KW-1185">Reference proteome</keyword>
<dbReference type="InterPro" id="IPR041657">
    <property type="entry name" value="HTH_17"/>
</dbReference>
<name>A0ABW5RJG0_9MICO</name>
<dbReference type="Gene3D" id="1.10.238.160">
    <property type="match status" value="1"/>
</dbReference>
<reference evidence="3" key="1">
    <citation type="journal article" date="2019" name="Int. J. Syst. Evol. Microbiol.">
        <title>The Global Catalogue of Microorganisms (GCM) 10K type strain sequencing project: providing services to taxonomists for standard genome sequencing and annotation.</title>
        <authorList>
            <consortium name="The Broad Institute Genomics Platform"/>
            <consortium name="The Broad Institute Genome Sequencing Center for Infectious Disease"/>
            <person name="Wu L."/>
            <person name="Ma J."/>
        </authorList>
    </citation>
    <scope>NUCLEOTIDE SEQUENCE [LARGE SCALE GENOMIC DNA]</scope>
    <source>
        <strain evidence="3">TISTR 1511</strain>
    </source>
</reference>
<dbReference type="NCBIfam" id="TIGR01764">
    <property type="entry name" value="excise"/>
    <property type="match status" value="1"/>
</dbReference>
<dbReference type="InterPro" id="IPR009061">
    <property type="entry name" value="DNA-bd_dom_put_sf"/>
</dbReference>
<dbReference type="EMBL" id="JBHUNF010000003">
    <property type="protein sequence ID" value="MFD2674805.1"/>
    <property type="molecule type" value="Genomic_DNA"/>
</dbReference>
<dbReference type="Proteomes" id="UP001597453">
    <property type="component" value="Unassembled WGS sequence"/>
</dbReference>
<evidence type="ECO:0000259" key="1">
    <source>
        <dbReference type="Pfam" id="PF12728"/>
    </source>
</evidence>
<dbReference type="SUPFAM" id="SSF46955">
    <property type="entry name" value="Putative DNA-binding domain"/>
    <property type="match status" value="1"/>
</dbReference>
<feature type="domain" description="Helix-turn-helix" evidence="1">
    <location>
        <begin position="10"/>
        <end position="60"/>
    </location>
</feature>
<protein>
    <submittedName>
        <fullName evidence="2">Helix-turn-helix transcriptional regulator</fullName>
    </submittedName>
</protein>